<keyword evidence="3" id="KW-1185">Reference proteome</keyword>
<proteinExistence type="predicted"/>
<feature type="region of interest" description="Disordered" evidence="1">
    <location>
        <begin position="39"/>
        <end position="71"/>
    </location>
</feature>
<accession>A0ABV5YMM4</accession>
<reference evidence="2 3" key="1">
    <citation type="submission" date="2024-09" db="EMBL/GenBank/DDBJ databases">
        <authorList>
            <person name="Sun Q."/>
            <person name="Mori K."/>
        </authorList>
    </citation>
    <scope>NUCLEOTIDE SEQUENCE [LARGE SCALE GENOMIC DNA]</scope>
    <source>
        <strain evidence="2 3">TBRC 0563</strain>
    </source>
</reference>
<dbReference type="Proteomes" id="UP001589627">
    <property type="component" value="Unassembled WGS sequence"/>
</dbReference>
<gene>
    <name evidence="2" type="ORF">ACFFNX_26170</name>
</gene>
<dbReference type="RefSeq" id="WP_378207638.1">
    <property type="nucleotide sequence ID" value="NZ_JBHLZP010000218.1"/>
</dbReference>
<dbReference type="EMBL" id="JBHLZP010000218">
    <property type="protein sequence ID" value="MFB9835672.1"/>
    <property type="molecule type" value="Genomic_DNA"/>
</dbReference>
<sequence length="191" mass="19860">MHTIPTGDNEIKLQLTGLGVGAVCGLLAGALLPAHRDPSGGVHTTGGSPTPCSPNATSCAPRATTSPHAPGIWSPAAGCRAVSHVAGTTSAKQEDPMNDLSLRPPQNRVERRAIGWWTAQSSPFALPLPVVLAVLYLTIPPARPGLVRLVAGRHPRPRTRLHGRHARLALPGAPLGDHRTRCTEATPGDAV</sequence>
<comment type="caution">
    <text evidence="2">The sequence shown here is derived from an EMBL/GenBank/DDBJ whole genome shotgun (WGS) entry which is preliminary data.</text>
</comment>
<evidence type="ECO:0000313" key="3">
    <source>
        <dbReference type="Proteomes" id="UP001589627"/>
    </source>
</evidence>
<feature type="compositionally biased region" description="Polar residues" evidence="1">
    <location>
        <begin position="45"/>
        <end position="67"/>
    </location>
</feature>
<name>A0ABV5YMM4_9ACTN</name>
<evidence type="ECO:0000313" key="2">
    <source>
        <dbReference type="EMBL" id="MFB9835672.1"/>
    </source>
</evidence>
<protein>
    <submittedName>
        <fullName evidence="2">Uncharacterized protein</fullName>
    </submittedName>
</protein>
<feature type="region of interest" description="Disordered" evidence="1">
    <location>
        <begin position="172"/>
        <end position="191"/>
    </location>
</feature>
<evidence type="ECO:0000256" key="1">
    <source>
        <dbReference type="SAM" id="MobiDB-lite"/>
    </source>
</evidence>
<organism evidence="2 3">
    <name type="scientific">Actinoallomurus acaciae</name>
    <dbReference type="NCBI Taxonomy" id="502577"/>
    <lineage>
        <taxon>Bacteria</taxon>
        <taxon>Bacillati</taxon>
        <taxon>Actinomycetota</taxon>
        <taxon>Actinomycetes</taxon>
        <taxon>Streptosporangiales</taxon>
        <taxon>Thermomonosporaceae</taxon>
        <taxon>Actinoallomurus</taxon>
    </lineage>
</organism>